<reference evidence="5" key="2">
    <citation type="submission" date="2021-04" db="EMBL/GenBank/DDBJ databases">
        <authorList>
            <person name="Gilroy R."/>
        </authorList>
    </citation>
    <scope>NUCLEOTIDE SEQUENCE</scope>
    <source>
        <strain evidence="5">12435</strain>
    </source>
</reference>
<keyword evidence="3" id="KW-0560">Oxidoreductase</keyword>
<evidence type="ECO:0000256" key="4">
    <source>
        <dbReference type="RuleBase" id="RU000363"/>
    </source>
</evidence>
<dbReference type="SUPFAM" id="SSF51735">
    <property type="entry name" value="NAD(P)-binding Rossmann-fold domains"/>
    <property type="match status" value="1"/>
</dbReference>
<dbReference type="InterPro" id="IPR002347">
    <property type="entry name" value="SDR_fam"/>
</dbReference>
<gene>
    <name evidence="5" type="ORF">H9892_00860</name>
</gene>
<proteinExistence type="inferred from homology"/>
<organism evidence="5 6">
    <name type="scientific">Candidatus Protoclostridium stercorigallinarum</name>
    <dbReference type="NCBI Taxonomy" id="2838741"/>
    <lineage>
        <taxon>Bacteria</taxon>
        <taxon>Bacillati</taxon>
        <taxon>Bacillota</taxon>
        <taxon>Clostridia</taxon>
        <taxon>Candidatus Protoclostridium</taxon>
    </lineage>
</organism>
<protein>
    <submittedName>
        <fullName evidence="5">SDR family NAD(P)-dependent oxidoreductase</fullName>
    </submittedName>
</protein>
<evidence type="ECO:0000256" key="3">
    <source>
        <dbReference type="ARBA" id="ARBA00023002"/>
    </source>
</evidence>
<sequence length="258" mass="28001">EKIAVITGATSGLGKELKKLYERDGYRVCVLARSCDNEELDEYKCDVSDEAQVNAAAAKIAAKYGRIDVVVCNAGAGMFGTAELAPMSEIKRIMDISYFGALYTVRACLKHMGKGGRIVIMSSISAMTVTPYHSAYCAAKAAELMLSMAMRMELKPAGIDVVCICPGEISTGFSVNKKMYTDTNERYLDRVAKAAQIAASRSGKKRMPAEKAAKKIYKKCVKGKKAVYIIGGKYKFFRGVQRLVGDTAFLGLTARFAS</sequence>
<dbReference type="GO" id="GO:0016491">
    <property type="term" value="F:oxidoreductase activity"/>
    <property type="evidence" value="ECO:0007669"/>
    <property type="project" value="UniProtKB-KW"/>
</dbReference>
<comment type="similarity">
    <text evidence="1 4">Belongs to the short-chain dehydrogenases/reductases (SDR) family.</text>
</comment>
<evidence type="ECO:0000256" key="1">
    <source>
        <dbReference type="ARBA" id="ARBA00006484"/>
    </source>
</evidence>
<dbReference type="PRINTS" id="PR00080">
    <property type="entry name" value="SDRFAMILY"/>
</dbReference>
<keyword evidence="2" id="KW-0521">NADP</keyword>
<reference evidence="5" key="1">
    <citation type="journal article" date="2021" name="PeerJ">
        <title>Extensive microbial diversity within the chicken gut microbiome revealed by metagenomics and culture.</title>
        <authorList>
            <person name="Gilroy R."/>
            <person name="Ravi A."/>
            <person name="Getino M."/>
            <person name="Pursley I."/>
            <person name="Horton D.L."/>
            <person name="Alikhan N.F."/>
            <person name="Baker D."/>
            <person name="Gharbi K."/>
            <person name="Hall N."/>
            <person name="Watson M."/>
            <person name="Adriaenssens E.M."/>
            <person name="Foster-Nyarko E."/>
            <person name="Jarju S."/>
            <person name="Secka A."/>
            <person name="Antonio M."/>
            <person name="Oren A."/>
            <person name="Chaudhuri R.R."/>
            <person name="La Ragione R."/>
            <person name="Hildebrand F."/>
            <person name="Pallen M.J."/>
        </authorList>
    </citation>
    <scope>NUCLEOTIDE SEQUENCE</scope>
    <source>
        <strain evidence="5">12435</strain>
    </source>
</reference>
<dbReference type="PRINTS" id="PR00081">
    <property type="entry name" value="GDHRDH"/>
</dbReference>
<dbReference type="PANTHER" id="PTHR43391:SF14">
    <property type="entry name" value="DEHYDROGENASE_REDUCTASE SDR FAMILY PROTEIN 7-LIKE"/>
    <property type="match status" value="1"/>
</dbReference>
<evidence type="ECO:0000313" key="5">
    <source>
        <dbReference type="EMBL" id="HIW01882.1"/>
    </source>
</evidence>
<dbReference type="PANTHER" id="PTHR43391">
    <property type="entry name" value="RETINOL DEHYDROGENASE-RELATED"/>
    <property type="match status" value="1"/>
</dbReference>
<evidence type="ECO:0000313" key="6">
    <source>
        <dbReference type="Proteomes" id="UP000823990"/>
    </source>
</evidence>
<accession>A0A9D1TR71</accession>
<evidence type="ECO:0000256" key="2">
    <source>
        <dbReference type="ARBA" id="ARBA00022857"/>
    </source>
</evidence>
<dbReference type="Proteomes" id="UP000823990">
    <property type="component" value="Unassembled WGS sequence"/>
</dbReference>
<dbReference type="EMBL" id="DXHS01000013">
    <property type="protein sequence ID" value="HIW01882.1"/>
    <property type="molecule type" value="Genomic_DNA"/>
</dbReference>
<dbReference type="AlphaFoldDB" id="A0A9D1TR71"/>
<dbReference type="InterPro" id="IPR036291">
    <property type="entry name" value="NAD(P)-bd_dom_sf"/>
</dbReference>
<comment type="caution">
    <text evidence="5">The sequence shown here is derived from an EMBL/GenBank/DDBJ whole genome shotgun (WGS) entry which is preliminary data.</text>
</comment>
<name>A0A9D1TR71_9FIRM</name>
<dbReference type="Pfam" id="PF00106">
    <property type="entry name" value="adh_short"/>
    <property type="match status" value="1"/>
</dbReference>
<dbReference type="Gene3D" id="3.40.50.720">
    <property type="entry name" value="NAD(P)-binding Rossmann-like Domain"/>
    <property type="match status" value="1"/>
</dbReference>
<feature type="non-terminal residue" evidence="5">
    <location>
        <position position="1"/>
    </location>
</feature>